<dbReference type="Proteomes" id="UP000810171">
    <property type="component" value="Unassembled WGS sequence"/>
</dbReference>
<evidence type="ECO:0000256" key="7">
    <source>
        <dbReference type="SAM" id="Phobius"/>
    </source>
</evidence>
<feature type="transmembrane region" description="Helical" evidence="7">
    <location>
        <begin position="220"/>
        <end position="242"/>
    </location>
</feature>
<evidence type="ECO:0000256" key="3">
    <source>
        <dbReference type="ARBA" id="ARBA00022475"/>
    </source>
</evidence>
<keyword evidence="5 7" id="KW-1133">Transmembrane helix</keyword>
<dbReference type="PANTHER" id="PTHR30106">
    <property type="entry name" value="INNER MEMBRANE PROTEIN YEIH-RELATED"/>
    <property type="match status" value="1"/>
</dbReference>
<evidence type="ECO:0000256" key="2">
    <source>
        <dbReference type="ARBA" id="ARBA00007977"/>
    </source>
</evidence>
<name>A0ABS3ZDB7_9GAMM</name>
<dbReference type="EMBL" id="JACVEW010000023">
    <property type="protein sequence ID" value="MBP0049701.1"/>
    <property type="molecule type" value="Genomic_DNA"/>
</dbReference>
<dbReference type="InterPro" id="IPR018383">
    <property type="entry name" value="UPF0324_pro"/>
</dbReference>
<proteinExistence type="inferred from homology"/>
<dbReference type="InterPro" id="IPR004630">
    <property type="entry name" value="UPF0324_YeiH-like"/>
</dbReference>
<keyword evidence="6 7" id="KW-0472">Membrane</keyword>
<evidence type="ECO:0000256" key="4">
    <source>
        <dbReference type="ARBA" id="ARBA00022692"/>
    </source>
</evidence>
<comment type="subcellular location">
    <subcellularLocation>
        <location evidence="1">Cell membrane</location>
        <topology evidence="1">Multi-pass membrane protein</topology>
    </subcellularLocation>
</comment>
<organism evidence="8 9">
    <name type="scientific">Marinobacterium alkalitolerans</name>
    <dbReference type="NCBI Taxonomy" id="1542925"/>
    <lineage>
        <taxon>Bacteria</taxon>
        <taxon>Pseudomonadati</taxon>
        <taxon>Pseudomonadota</taxon>
        <taxon>Gammaproteobacteria</taxon>
        <taxon>Oceanospirillales</taxon>
        <taxon>Oceanospirillaceae</taxon>
        <taxon>Marinobacterium</taxon>
    </lineage>
</organism>
<feature type="transmembrane region" description="Helical" evidence="7">
    <location>
        <begin position="128"/>
        <end position="147"/>
    </location>
</feature>
<keyword evidence="4 7" id="KW-0812">Transmembrane</keyword>
<feature type="transmembrane region" description="Helical" evidence="7">
    <location>
        <begin position="93"/>
        <end position="116"/>
    </location>
</feature>
<evidence type="ECO:0000256" key="1">
    <source>
        <dbReference type="ARBA" id="ARBA00004651"/>
    </source>
</evidence>
<evidence type="ECO:0000256" key="5">
    <source>
        <dbReference type="ARBA" id="ARBA00022989"/>
    </source>
</evidence>
<evidence type="ECO:0000256" key="6">
    <source>
        <dbReference type="ARBA" id="ARBA00023136"/>
    </source>
</evidence>
<feature type="transmembrane region" description="Helical" evidence="7">
    <location>
        <begin position="321"/>
        <end position="343"/>
    </location>
</feature>
<protein>
    <submittedName>
        <fullName evidence="8">Sulfate exporter family transporter</fullName>
    </submittedName>
</protein>
<sequence length="345" mass="36119">MTGPISARPLIAGILLTLGLSLAAILLAQLPLTGLAVMGPLTLAMVLGMLSGHLFGAHTARLLEPGLQFSRHYLLRTGIILYGLRISLDDLQAAGLSALLIDLVMVIGILAAAAWAGTRWLGLDRRTAVLIGAGSAICGAAAVLASAPTIRARQQAVPVAIATVVLFGSAAMLLYPWLFTQDWVHNLLNSNAHAFGRLVGATTHEVAQVTAVAATLPAEAAHTAVVTKLMRVMLLVPVLLVLSQLLGKEPKAGEGFQQRTLPIPWFALVFLLLPVVNSLNLIPPALLEWLHRLDQLCLAMAMAALGFATRPSAIRAAGWQPLALGALLFGLLLAGGSAMTLLLGF</sequence>
<evidence type="ECO:0000313" key="8">
    <source>
        <dbReference type="EMBL" id="MBP0049701.1"/>
    </source>
</evidence>
<gene>
    <name evidence="8" type="ORF">H9C73_13265</name>
</gene>
<feature type="transmembrane region" description="Helical" evidence="7">
    <location>
        <begin position="159"/>
        <end position="178"/>
    </location>
</feature>
<keyword evidence="3" id="KW-1003">Cell membrane</keyword>
<evidence type="ECO:0000313" key="9">
    <source>
        <dbReference type="Proteomes" id="UP000810171"/>
    </source>
</evidence>
<dbReference type="RefSeq" id="WP_209288386.1">
    <property type="nucleotide sequence ID" value="NZ_JACVEW010000023.1"/>
</dbReference>
<feature type="transmembrane region" description="Helical" evidence="7">
    <location>
        <begin position="263"/>
        <end position="283"/>
    </location>
</feature>
<dbReference type="NCBIfam" id="TIGR00698">
    <property type="entry name" value="YeiH family putative sulfate export transporter"/>
    <property type="match status" value="1"/>
</dbReference>
<keyword evidence="9" id="KW-1185">Reference proteome</keyword>
<dbReference type="PANTHER" id="PTHR30106:SF2">
    <property type="entry name" value="UPF0324 INNER MEMBRANE PROTEIN YEIH"/>
    <property type="match status" value="1"/>
</dbReference>
<dbReference type="Pfam" id="PF03601">
    <property type="entry name" value="Cons_hypoth698"/>
    <property type="match status" value="1"/>
</dbReference>
<reference evidence="8 9" key="1">
    <citation type="submission" date="2020-09" db="EMBL/GenBank/DDBJ databases">
        <authorList>
            <person name="Tanuku N.R.S."/>
        </authorList>
    </citation>
    <scope>NUCLEOTIDE SEQUENCE [LARGE SCALE GENOMIC DNA]</scope>
    <source>
        <strain evidence="8 9">AK62</strain>
    </source>
</reference>
<accession>A0ABS3ZDB7</accession>
<comment type="similarity">
    <text evidence="2">Belongs to the UPF0324 family.</text>
</comment>
<feature type="transmembrane region" description="Helical" evidence="7">
    <location>
        <begin position="289"/>
        <end position="309"/>
    </location>
</feature>
<feature type="transmembrane region" description="Helical" evidence="7">
    <location>
        <begin position="33"/>
        <end position="55"/>
    </location>
</feature>
<comment type="caution">
    <text evidence="8">The sequence shown here is derived from an EMBL/GenBank/DDBJ whole genome shotgun (WGS) entry which is preliminary data.</text>
</comment>